<evidence type="ECO:0000313" key="3">
    <source>
        <dbReference type="EMBL" id="MFC2251034.1"/>
    </source>
</evidence>
<proteinExistence type="predicted"/>
<reference evidence="3 5" key="2">
    <citation type="submission" date="2024-09" db="EMBL/GenBank/DDBJ databases">
        <title>Description of Labrys sedimenti sp. nov., isolated from a diclofenac-degrading enrichment culture, and genome-based reclassification of Labrys portucalensis as a later heterotypic synonym of Labrys neptuniae.</title>
        <authorList>
            <person name="Tancsics A."/>
            <person name="Csepanyi A."/>
        </authorList>
    </citation>
    <scope>NUCLEOTIDE SEQUENCE [LARGE SCALE GENOMIC DNA]</scope>
    <source>
        <strain evidence="3 5">LMG 23412</strain>
    </source>
</reference>
<protein>
    <submittedName>
        <fullName evidence="3">Uncharacterized protein</fullName>
    </submittedName>
</protein>
<evidence type="ECO:0000313" key="5">
    <source>
        <dbReference type="Proteomes" id="UP001595190"/>
    </source>
</evidence>
<dbReference type="RefSeq" id="WP_311936706.1">
    <property type="nucleotide sequence ID" value="NZ_JAVSCS010000015.1"/>
</dbReference>
<evidence type="ECO:0000256" key="1">
    <source>
        <dbReference type="SAM" id="SignalP"/>
    </source>
</evidence>
<name>A0ABV6ZFQ8_9HYPH</name>
<feature type="signal peptide" evidence="1">
    <location>
        <begin position="1"/>
        <end position="20"/>
    </location>
</feature>
<dbReference type="Proteomes" id="UP001595190">
    <property type="component" value="Unassembled WGS sequence"/>
</dbReference>
<dbReference type="EMBL" id="JBFNQD010000005">
    <property type="protein sequence ID" value="MEW9307142.1"/>
    <property type="molecule type" value="Genomic_DNA"/>
</dbReference>
<sequence length="161" mass="17427">MTRLFHLLAAALVVCSLGLAIRQARLPPQPAPETQIALAFAKAGYSLSAQRKTPLGPEFSFARPDCTTPTRAVLTQTIHRDATRILADMSGADEELTTVYGGAAVPSLHLRDLAWPWLQRKLGVALGLSRSSAWDSIGLAVFSPHRCRSDKPDWSALLTNP</sequence>
<keyword evidence="4" id="KW-1185">Reference proteome</keyword>
<organism evidence="3 5">
    <name type="scientific">Labrys neptuniae</name>
    <dbReference type="NCBI Taxonomy" id="376174"/>
    <lineage>
        <taxon>Bacteria</taxon>
        <taxon>Pseudomonadati</taxon>
        <taxon>Pseudomonadota</taxon>
        <taxon>Alphaproteobacteria</taxon>
        <taxon>Hyphomicrobiales</taxon>
        <taxon>Xanthobacteraceae</taxon>
        <taxon>Labrys</taxon>
    </lineage>
</organism>
<feature type="chain" id="PRO_5045033143" evidence="1">
    <location>
        <begin position="21"/>
        <end position="161"/>
    </location>
</feature>
<comment type="caution">
    <text evidence="3">The sequence shown here is derived from an EMBL/GenBank/DDBJ whole genome shotgun (WGS) entry which is preliminary data.</text>
</comment>
<dbReference type="Proteomes" id="UP001555786">
    <property type="component" value="Unassembled WGS sequence"/>
</dbReference>
<reference evidence="2 4" key="1">
    <citation type="submission" date="2024-07" db="EMBL/GenBank/DDBJ databases">
        <title>Description of Labrys sedimenti sp. nov., isolated from a diclofenac-degrading enrichment culture.</title>
        <authorList>
            <person name="Tancsics A."/>
            <person name="Csepanyi A."/>
        </authorList>
    </citation>
    <scope>NUCLEOTIDE SEQUENCE [LARGE SCALE GENOMIC DNA]</scope>
    <source>
        <strain evidence="2 4">LMG 23578</strain>
    </source>
</reference>
<dbReference type="EMBL" id="JBHGPK010000005">
    <property type="protein sequence ID" value="MFC2251034.1"/>
    <property type="molecule type" value="Genomic_DNA"/>
</dbReference>
<accession>A0ABV6ZFQ8</accession>
<evidence type="ECO:0000313" key="4">
    <source>
        <dbReference type="Proteomes" id="UP001555786"/>
    </source>
</evidence>
<evidence type="ECO:0000313" key="2">
    <source>
        <dbReference type="EMBL" id="MEW9307142.1"/>
    </source>
</evidence>
<gene>
    <name evidence="2" type="ORF">ABXS05_16435</name>
    <name evidence="3" type="ORF">ACETRX_15510</name>
</gene>
<keyword evidence="1" id="KW-0732">Signal</keyword>